<feature type="domain" description="HTH lysR-type" evidence="1">
    <location>
        <begin position="30"/>
        <end position="90"/>
    </location>
</feature>
<dbReference type="SUPFAM" id="SSF46785">
    <property type="entry name" value="Winged helix' DNA-binding domain"/>
    <property type="match status" value="1"/>
</dbReference>
<dbReference type="PANTHER" id="PTHR30432:SF1">
    <property type="entry name" value="DNA-BINDING TRANSCRIPTIONAL DUAL REGULATOR MODE"/>
    <property type="match status" value="1"/>
</dbReference>
<dbReference type="Pfam" id="PF00126">
    <property type="entry name" value="HTH_1"/>
    <property type="match status" value="1"/>
</dbReference>
<keyword evidence="3" id="KW-1185">Reference proteome</keyword>
<dbReference type="PANTHER" id="PTHR30432">
    <property type="entry name" value="TRANSCRIPTIONAL REGULATOR MODE"/>
    <property type="match status" value="1"/>
</dbReference>
<dbReference type="Gene3D" id="1.10.10.10">
    <property type="entry name" value="Winged helix-like DNA-binding domain superfamily/Winged helix DNA-binding domain"/>
    <property type="match status" value="1"/>
</dbReference>
<organism evidence="2 3">
    <name type="scientific">Bauldia litoralis</name>
    <dbReference type="NCBI Taxonomy" id="665467"/>
    <lineage>
        <taxon>Bacteria</taxon>
        <taxon>Pseudomonadati</taxon>
        <taxon>Pseudomonadota</taxon>
        <taxon>Alphaproteobacteria</taxon>
        <taxon>Hyphomicrobiales</taxon>
        <taxon>Kaistiaceae</taxon>
        <taxon>Bauldia</taxon>
    </lineage>
</organism>
<evidence type="ECO:0000313" key="2">
    <source>
        <dbReference type="EMBL" id="SDB48403.1"/>
    </source>
</evidence>
<dbReference type="InterPro" id="IPR036388">
    <property type="entry name" value="WH-like_DNA-bd_sf"/>
</dbReference>
<dbReference type="GO" id="GO:0003700">
    <property type="term" value="F:DNA-binding transcription factor activity"/>
    <property type="evidence" value="ECO:0007669"/>
    <property type="project" value="InterPro"/>
</dbReference>
<dbReference type="InterPro" id="IPR051815">
    <property type="entry name" value="Molybdate_resp_trans_reg"/>
</dbReference>
<dbReference type="InterPro" id="IPR000847">
    <property type="entry name" value="LysR_HTH_N"/>
</dbReference>
<dbReference type="RefSeq" id="WP_090878739.1">
    <property type="nucleotide sequence ID" value="NZ_FMXQ01000008.1"/>
</dbReference>
<sequence>MAQFANITEGLRFRVVLRPGVALGPGKADLLEAIRDTRSLTAAAGRFDMSYKRGWSLVRELNAAFRSPLVETEKGGSGGGGGARLTELGEFVLARYRQMEADAESAIEAGVADLRQHLADPGQNAGSD</sequence>
<evidence type="ECO:0000313" key="3">
    <source>
        <dbReference type="Proteomes" id="UP000199071"/>
    </source>
</evidence>
<protein>
    <submittedName>
        <fullName evidence="2">Molybdate transport system regulatory protein</fullName>
    </submittedName>
</protein>
<dbReference type="Proteomes" id="UP000199071">
    <property type="component" value="Unassembled WGS sequence"/>
</dbReference>
<dbReference type="InterPro" id="IPR036390">
    <property type="entry name" value="WH_DNA-bd_sf"/>
</dbReference>
<gene>
    <name evidence="2" type="ORF">SAMN02982931_03742</name>
</gene>
<proteinExistence type="predicted"/>
<evidence type="ECO:0000259" key="1">
    <source>
        <dbReference type="Pfam" id="PF00126"/>
    </source>
</evidence>
<dbReference type="AlphaFoldDB" id="A0A1G6DT94"/>
<dbReference type="STRING" id="665467.SAMN02982931_03742"/>
<accession>A0A1G6DT94</accession>
<dbReference type="OrthoDB" id="9800709at2"/>
<dbReference type="EMBL" id="FMXQ01000008">
    <property type="protein sequence ID" value="SDB48403.1"/>
    <property type="molecule type" value="Genomic_DNA"/>
</dbReference>
<name>A0A1G6DT94_9HYPH</name>
<reference evidence="2 3" key="1">
    <citation type="submission" date="2016-10" db="EMBL/GenBank/DDBJ databases">
        <authorList>
            <person name="de Groot N.N."/>
        </authorList>
    </citation>
    <scope>NUCLEOTIDE SEQUENCE [LARGE SCALE GENOMIC DNA]</scope>
    <source>
        <strain evidence="2 3">ATCC 35022</strain>
    </source>
</reference>